<feature type="compositionally biased region" description="Low complexity" evidence="1">
    <location>
        <begin position="654"/>
        <end position="663"/>
    </location>
</feature>
<dbReference type="EMBL" id="CP144089">
    <property type="protein sequence ID" value="WWD04370.1"/>
    <property type="molecule type" value="Genomic_DNA"/>
</dbReference>
<feature type="compositionally biased region" description="Polar residues" evidence="1">
    <location>
        <begin position="1215"/>
        <end position="1225"/>
    </location>
</feature>
<evidence type="ECO:0000259" key="2">
    <source>
        <dbReference type="Pfam" id="PF26147"/>
    </source>
</evidence>
<feature type="region of interest" description="Disordered" evidence="1">
    <location>
        <begin position="51"/>
        <end position="451"/>
    </location>
</feature>
<evidence type="ECO:0000313" key="3">
    <source>
        <dbReference type="EMBL" id="WWD04370.1"/>
    </source>
</evidence>
<feature type="compositionally biased region" description="Basic and acidic residues" evidence="1">
    <location>
        <begin position="53"/>
        <end position="64"/>
    </location>
</feature>
<organism evidence="3 4">
    <name type="scientific">Kwoniella europaea PYCC6329</name>
    <dbReference type="NCBI Taxonomy" id="1423913"/>
    <lineage>
        <taxon>Eukaryota</taxon>
        <taxon>Fungi</taxon>
        <taxon>Dikarya</taxon>
        <taxon>Basidiomycota</taxon>
        <taxon>Agaricomycotina</taxon>
        <taxon>Tremellomycetes</taxon>
        <taxon>Tremellales</taxon>
        <taxon>Cryptococcaceae</taxon>
        <taxon>Kwoniella</taxon>
    </lineage>
</organism>
<feature type="compositionally biased region" description="Low complexity" evidence="1">
    <location>
        <begin position="353"/>
        <end position="363"/>
    </location>
</feature>
<dbReference type="InterPro" id="IPR058934">
    <property type="entry name" value="YMC020W-like"/>
</dbReference>
<feature type="region of interest" description="Disordered" evidence="1">
    <location>
        <begin position="747"/>
        <end position="774"/>
    </location>
</feature>
<feature type="compositionally biased region" description="Basic and acidic residues" evidence="1">
    <location>
        <begin position="748"/>
        <end position="757"/>
    </location>
</feature>
<feature type="compositionally biased region" description="Polar residues" evidence="1">
    <location>
        <begin position="517"/>
        <end position="529"/>
    </location>
</feature>
<protein>
    <recommendedName>
        <fullName evidence="2">YMC020W-like alpha/beta hydrolase domain-containing protein</fullName>
    </recommendedName>
</protein>
<feature type="domain" description="YMC020W-like alpha/beta hydrolase" evidence="2">
    <location>
        <begin position="937"/>
        <end position="1139"/>
    </location>
</feature>
<name>A0AAX4KDA1_9TREE</name>
<feature type="compositionally biased region" description="Low complexity" evidence="1">
    <location>
        <begin position="331"/>
        <end position="346"/>
    </location>
</feature>
<feature type="compositionally biased region" description="Polar residues" evidence="1">
    <location>
        <begin position="1"/>
        <end position="15"/>
    </location>
</feature>
<dbReference type="KEGG" id="ker:91101243"/>
<feature type="compositionally biased region" description="Polar residues" evidence="1">
    <location>
        <begin position="153"/>
        <end position="175"/>
    </location>
</feature>
<feature type="compositionally biased region" description="Low complexity" evidence="1">
    <location>
        <begin position="84"/>
        <end position="96"/>
    </location>
</feature>
<feature type="region of interest" description="Disordered" evidence="1">
    <location>
        <begin position="1"/>
        <end position="27"/>
    </location>
</feature>
<dbReference type="AlphaFoldDB" id="A0AAX4KDA1"/>
<dbReference type="PANTHER" id="PTHR47349:SF1">
    <property type="entry name" value="AER328WP"/>
    <property type="match status" value="1"/>
</dbReference>
<dbReference type="RefSeq" id="XP_066082337.1">
    <property type="nucleotide sequence ID" value="XM_066226240.1"/>
</dbReference>
<feature type="compositionally biased region" description="Pro residues" evidence="1">
    <location>
        <begin position="220"/>
        <end position="229"/>
    </location>
</feature>
<feature type="compositionally biased region" description="Polar residues" evidence="1">
    <location>
        <begin position="629"/>
        <end position="643"/>
    </location>
</feature>
<feature type="compositionally biased region" description="Pro residues" evidence="1">
    <location>
        <begin position="583"/>
        <end position="593"/>
    </location>
</feature>
<feature type="compositionally biased region" description="Polar residues" evidence="1">
    <location>
        <begin position="292"/>
        <end position="321"/>
    </location>
</feature>
<feature type="compositionally biased region" description="Polar residues" evidence="1">
    <location>
        <begin position="269"/>
        <end position="285"/>
    </location>
</feature>
<feature type="compositionally biased region" description="Polar residues" evidence="1">
    <location>
        <begin position="434"/>
        <end position="444"/>
    </location>
</feature>
<proteinExistence type="predicted"/>
<feature type="region of interest" description="Disordered" evidence="1">
    <location>
        <begin position="465"/>
        <end position="674"/>
    </location>
</feature>
<feature type="compositionally biased region" description="Low complexity" evidence="1">
    <location>
        <begin position="120"/>
        <end position="138"/>
    </location>
</feature>
<feature type="domain" description="YMC020W-like alpha/beta hydrolase" evidence="2">
    <location>
        <begin position="779"/>
        <end position="894"/>
    </location>
</feature>
<feature type="compositionally biased region" description="Polar residues" evidence="1">
    <location>
        <begin position="1190"/>
        <end position="1201"/>
    </location>
</feature>
<dbReference type="GeneID" id="91101243"/>
<reference evidence="3 4" key="1">
    <citation type="submission" date="2024-01" db="EMBL/GenBank/DDBJ databases">
        <title>Comparative genomics of Cryptococcus and Kwoniella reveals pathogenesis evolution and contrasting modes of karyotype evolution via chromosome fusion or intercentromeric recombination.</title>
        <authorList>
            <person name="Coelho M.A."/>
            <person name="David-Palma M."/>
            <person name="Shea T."/>
            <person name="Bowers K."/>
            <person name="McGinley-Smith S."/>
            <person name="Mohammad A.W."/>
            <person name="Gnirke A."/>
            <person name="Yurkov A.M."/>
            <person name="Nowrousian M."/>
            <person name="Sun S."/>
            <person name="Cuomo C.A."/>
            <person name="Heitman J."/>
        </authorList>
    </citation>
    <scope>NUCLEOTIDE SEQUENCE [LARGE SCALE GENOMIC DNA]</scope>
    <source>
        <strain evidence="3 4">PYCC6329</strain>
    </source>
</reference>
<evidence type="ECO:0000313" key="4">
    <source>
        <dbReference type="Proteomes" id="UP001358614"/>
    </source>
</evidence>
<dbReference type="PANTHER" id="PTHR47349">
    <property type="entry name" value="CHROMOSOME 8, WHOLE GENOME SHOTGUN SEQUENCE"/>
    <property type="match status" value="1"/>
</dbReference>
<gene>
    <name evidence="3" type="ORF">V865_002439</name>
</gene>
<sequence>MSNSRTTSRKSSVNSRPHHTLPLPIPASLRIPSITQRASNTQLSFVFAQGDSARSDALRSEDQLSRQLDGDLGGKQMGLRSRRSSSATIRTVRTVSGLRSPSPSHASVIEEDESQPVAGPSSSTKPTPTSADPISSSPPKQPSPSPPKRSLNPKASSSWLRWNSPTPSFPRSPSMSKGKGKAKEVVDDVVTEEDNVDKGTLTTPQPSTIPPRSDPVLPTSLPPPPPLPIKSPTQTISDSLTGAPPHFTNIKPDEELPPPVTKSRGWWGRSTSVHPTPLKESSQPSDHAPITVETSSQTMNIPGAPISSSDDAPTSSPQPISNPVVPPAAPAPTSSTSAQTSPLSATVNQNPCSTTSTSAPPASQGWKGYLGWGTGVKEVKATTEQTEDLAGTTTGDGKDGAPLLDSGSGPMDTSIASAPSDKPDQQEVDPSIAQEPTASGNSSAEPAAHPKPWSSYLYSFVVPPPRQQSISSRHSTHSHAVEPSSPTEDQRPVHSAPPPEVNVREATPIPQPEPENDPTQTPSAANSPARNPDRRPSTTGWLNYLAFRTSQKKVAGSSVDTDETDNKATNEEVMDFSSDPDFPSSPIPAPSLVPPQGLKGKDVKIAAESVKSVTPKPSQNLDVKKKRLSNASLVSNGSHTPVSGSPKARSSMEGSRPGNNGSSLPPPPQAHSVQPNLVIPTFADTFDRPPRCFLPAAQPQELSETASGLTAATTGLAWKALGAVGSYVYGSGEGKHKVTPLTILENETEPRGRKEGRNVGSDLPRRIGLGSGTPDDGWRDVKRVVVVGVHGWFPPKMLNSVIGEPTGTSVKFANMMGQAVQQFFEEKGVDDIRLTLMPLEGEGTIELYKAYLSNPAWINEVRRADAIFFAAHSQGCIVTTHLISRMIAQGHIRTPLNGEAVSRCEWAFGPIGVVPPDEPRRGRRSHSHIQGSDGGHQKVAMLAMCGVHLGPLYSISTSTVIQPYLQWFENAAARELFEFQDSSSAVSVAYQKALSMVLENEVRVVLLASLNDQVVPIYGASFSTATHPLLLRALYVDGASYTQSDFMTNLLCFAFMLRNAGIDDQRLVEHLSEATAGSLTGVGHSTPYEELSSYSLAVQYLFHAGPARQPVPPLEIEPFSARDAKNDFELPWIMRALVDSPEVKDIFPGELRDLKEGILHWRPNTKVLKEIKKRLEPMAGRQSRLRALHTSPSSASLNSNGTGEGLGVSPGANKALQSGKTKARL</sequence>
<dbReference type="InterPro" id="IPR058933">
    <property type="entry name" value="YMC020W-like_ab_hydrolase"/>
</dbReference>
<feature type="compositionally biased region" description="Polar residues" evidence="1">
    <location>
        <begin position="611"/>
        <end position="621"/>
    </location>
</feature>
<evidence type="ECO:0000256" key="1">
    <source>
        <dbReference type="SAM" id="MobiDB-lite"/>
    </source>
</evidence>
<feature type="region of interest" description="Disordered" evidence="1">
    <location>
        <begin position="1179"/>
        <end position="1225"/>
    </location>
</feature>
<dbReference type="Proteomes" id="UP001358614">
    <property type="component" value="Chromosome 1"/>
</dbReference>
<accession>A0AAX4KDA1</accession>
<keyword evidence="4" id="KW-1185">Reference proteome</keyword>
<dbReference type="Pfam" id="PF26147">
    <property type="entry name" value="AB_HYDROLASE_YMC0-YMC35"/>
    <property type="match status" value="2"/>
</dbReference>